<evidence type="ECO:0000313" key="4">
    <source>
        <dbReference type="Proteomes" id="UP000515377"/>
    </source>
</evidence>
<keyword evidence="2" id="KW-0732">Signal</keyword>
<proteinExistence type="predicted"/>
<dbReference type="InterPro" id="IPR007039">
    <property type="entry name" value="TrbC/VirB2"/>
</dbReference>
<keyword evidence="1" id="KW-0812">Transmembrane</keyword>
<name>A0A9X7YCS9_SPHYA</name>
<organism evidence="3 4">
    <name type="scientific">Sphingobium yanoikuyae</name>
    <name type="common">Sphingomonas yanoikuyae</name>
    <dbReference type="NCBI Taxonomy" id="13690"/>
    <lineage>
        <taxon>Bacteria</taxon>
        <taxon>Pseudomonadati</taxon>
        <taxon>Pseudomonadota</taxon>
        <taxon>Alphaproteobacteria</taxon>
        <taxon>Sphingomonadales</taxon>
        <taxon>Sphingomonadaceae</taxon>
        <taxon>Sphingobium</taxon>
    </lineage>
</organism>
<feature type="transmembrane region" description="Helical" evidence="1">
    <location>
        <begin position="52"/>
        <end position="74"/>
    </location>
</feature>
<keyword evidence="1" id="KW-0472">Membrane</keyword>
<dbReference type="Proteomes" id="UP000515377">
    <property type="component" value="Chromosome"/>
</dbReference>
<gene>
    <name evidence="3" type="ORF">H3V42_29095</name>
</gene>
<protein>
    <submittedName>
        <fullName evidence="3">TrbC/VIRB2 family protein</fullName>
    </submittedName>
</protein>
<evidence type="ECO:0000313" key="3">
    <source>
        <dbReference type="EMBL" id="QNG45762.1"/>
    </source>
</evidence>
<dbReference type="AlphaFoldDB" id="A0A9X7YCS9"/>
<feature type="chain" id="PRO_5040886351" evidence="2">
    <location>
        <begin position="29"/>
        <end position="110"/>
    </location>
</feature>
<keyword evidence="1" id="KW-1133">Transmembrane helix</keyword>
<dbReference type="Pfam" id="PF04956">
    <property type="entry name" value="TrbC"/>
    <property type="match status" value="1"/>
</dbReference>
<evidence type="ECO:0000256" key="2">
    <source>
        <dbReference type="SAM" id="SignalP"/>
    </source>
</evidence>
<sequence length="110" mass="11220">MIPGSHNCFLPKRALAILSLLFSGTAFSQTTFNDPAGSGPIVGALQWLQGTLLGTVATVAAVIAVAAVGFMMLTGRMNWRYGAVVILGCFILFGAASIVGGIQSAASPGY</sequence>
<dbReference type="EMBL" id="CP060122">
    <property type="protein sequence ID" value="QNG45762.1"/>
    <property type="molecule type" value="Genomic_DNA"/>
</dbReference>
<feature type="signal peptide" evidence="2">
    <location>
        <begin position="1"/>
        <end position="28"/>
    </location>
</feature>
<accession>A0A9X7YCS9</accession>
<reference evidence="3 4" key="1">
    <citation type="submission" date="2020-07" db="EMBL/GenBank/DDBJ databases">
        <title>Whole genome sequence of Sphingobium yanoikuyae A3.</title>
        <authorList>
            <person name="Han S.-S."/>
        </authorList>
    </citation>
    <scope>NUCLEOTIDE SEQUENCE [LARGE SCALE GENOMIC DNA]</scope>
    <source>
        <strain evidence="3 4">A3</strain>
    </source>
</reference>
<feature type="transmembrane region" description="Helical" evidence="1">
    <location>
        <begin position="81"/>
        <end position="102"/>
    </location>
</feature>
<evidence type="ECO:0000256" key="1">
    <source>
        <dbReference type="SAM" id="Phobius"/>
    </source>
</evidence>